<dbReference type="Gene3D" id="1.10.1670.10">
    <property type="entry name" value="Helix-hairpin-Helix base-excision DNA repair enzymes (C-terminal)"/>
    <property type="match status" value="1"/>
</dbReference>
<accession>A0A7E6EYZ6</accession>
<dbReference type="InterPro" id="IPR004035">
    <property type="entry name" value="Endouclease-III_FeS-bd_BS"/>
</dbReference>
<evidence type="ECO:0000259" key="16">
    <source>
        <dbReference type="SMART" id="SM00478"/>
    </source>
</evidence>
<organism evidence="17 18">
    <name type="scientific">Octopus sinensis</name>
    <name type="common">East Asian common octopus</name>
    <dbReference type="NCBI Taxonomy" id="2607531"/>
    <lineage>
        <taxon>Eukaryota</taxon>
        <taxon>Metazoa</taxon>
        <taxon>Spiralia</taxon>
        <taxon>Lophotrochozoa</taxon>
        <taxon>Mollusca</taxon>
        <taxon>Cephalopoda</taxon>
        <taxon>Coleoidea</taxon>
        <taxon>Octopodiformes</taxon>
        <taxon>Octopoda</taxon>
        <taxon>Incirrata</taxon>
        <taxon>Octopodidae</taxon>
        <taxon>Octopus</taxon>
    </lineage>
</organism>
<evidence type="ECO:0000256" key="1">
    <source>
        <dbReference type="ARBA" id="ARBA00001966"/>
    </source>
</evidence>
<keyword evidence="14" id="KW-0539">Nucleus</keyword>
<comment type="similarity">
    <text evidence="2 14">Belongs to the Nth/MutY family.</text>
</comment>
<keyword evidence="14" id="KW-0496">Mitochondrion</keyword>
<keyword evidence="11 14" id="KW-0456">Lyase</keyword>
<dbReference type="FunFam" id="1.10.1670.10:FF:000003">
    <property type="entry name" value="Endonuclease III homolog"/>
    <property type="match status" value="1"/>
</dbReference>
<evidence type="ECO:0000313" key="18">
    <source>
        <dbReference type="RefSeq" id="XP_036360639.1"/>
    </source>
</evidence>
<evidence type="ECO:0000256" key="7">
    <source>
        <dbReference type="ARBA" id="ARBA00022946"/>
    </source>
</evidence>
<comment type="subcellular location">
    <subcellularLocation>
        <location evidence="14">Nucleus</location>
    </subcellularLocation>
    <subcellularLocation>
        <location evidence="14">Mitochondrion</location>
    </subcellularLocation>
</comment>
<evidence type="ECO:0000256" key="4">
    <source>
        <dbReference type="ARBA" id="ARBA00022723"/>
    </source>
</evidence>
<evidence type="ECO:0000256" key="2">
    <source>
        <dbReference type="ARBA" id="ARBA00008343"/>
    </source>
</evidence>
<keyword evidence="4" id="KW-0479">Metal-binding</keyword>
<evidence type="ECO:0000256" key="9">
    <source>
        <dbReference type="ARBA" id="ARBA00023014"/>
    </source>
</evidence>
<gene>
    <name evidence="18" type="primary">LOC115214059</name>
    <name evidence="14" type="synonym">NTH1</name>
</gene>
<dbReference type="GO" id="GO:0046872">
    <property type="term" value="F:metal ion binding"/>
    <property type="evidence" value="ECO:0007669"/>
    <property type="project" value="UniProtKB-KW"/>
</dbReference>
<dbReference type="FunFam" id="1.10.340.30:FF:000005">
    <property type="entry name" value="Endonuclease III-like protein 1"/>
    <property type="match status" value="1"/>
</dbReference>
<dbReference type="KEGG" id="osn:115214059"/>
<evidence type="ECO:0000256" key="8">
    <source>
        <dbReference type="ARBA" id="ARBA00023004"/>
    </source>
</evidence>
<evidence type="ECO:0000256" key="11">
    <source>
        <dbReference type="ARBA" id="ARBA00023239"/>
    </source>
</evidence>
<keyword evidence="8" id="KW-0408">Iron</keyword>
<dbReference type="InterPro" id="IPR030841">
    <property type="entry name" value="NTH1"/>
</dbReference>
<dbReference type="Pfam" id="PF00730">
    <property type="entry name" value="HhH-GPD"/>
    <property type="match status" value="1"/>
</dbReference>
<feature type="region of interest" description="Disordered" evidence="15">
    <location>
        <begin position="92"/>
        <end position="117"/>
    </location>
</feature>
<dbReference type="SUPFAM" id="SSF48150">
    <property type="entry name" value="DNA-glycosylase"/>
    <property type="match status" value="1"/>
</dbReference>
<comment type="catalytic activity">
    <reaction evidence="13 14">
        <text>2'-deoxyribonucleotide-(2'-deoxyribose 5'-phosphate)-2'-deoxyribonucleotide-DNA = a 3'-end 2'-deoxyribonucleotide-(2,3-dehydro-2,3-deoxyribose 5'-phosphate)-DNA + a 5'-end 5'-phospho-2'-deoxyribonucleoside-DNA + H(+)</text>
        <dbReference type="Rhea" id="RHEA:66592"/>
        <dbReference type="Rhea" id="RHEA-COMP:13180"/>
        <dbReference type="Rhea" id="RHEA-COMP:16897"/>
        <dbReference type="Rhea" id="RHEA-COMP:17067"/>
        <dbReference type="ChEBI" id="CHEBI:15378"/>
        <dbReference type="ChEBI" id="CHEBI:136412"/>
        <dbReference type="ChEBI" id="CHEBI:157695"/>
        <dbReference type="ChEBI" id="CHEBI:167181"/>
        <dbReference type="EC" id="4.2.99.18"/>
    </reaction>
</comment>
<dbReference type="GO" id="GO:0005634">
    <property type="term" value="C:nucleus"/>
    <property type="evidence" value="ECO:0007669"/>
    <property type="project" value="UniProtKB-SubCell"/>
</dbReference>
<evidence type="ECO:0000256" key="12">
    <source>
        <dbReference type="ARBA" id="ARBA00023295"/>
    </source>
</evidence>
<evidence type="ECO:0000256" key="5">
    <source>
        <dbReference type="ARBA" id="ARBA00022763"/>
    </source>
</evidence>
<dbReference type="GO" id="GO:0140078">
    <property type="term" value="F:class I DNA-(apurinic or apyrimidinic site) endonuclease activity"/>
    <property type="evidence" value="ECO:0007669"/>
    <property type="project" value="UniProtKB-EC"/>
</dbReference>
<dbReference type="GO" id="GO:0000703">
    <property type="term" value="F:oxidized pyrimidine nucleobase lesion DNA N-glycosylase activity"/>
    <property type="evidence" value="ECO:0007669"/>
    <property type="project" value="UniProtKB-UniRule"/>
</dbReference>
<protein>
    <recommendedName>
        <fullName evidence="14">Endonuclease III homolog</fullName>
        <ecNumber evidence="14">3.2.2.-</ecNumber>
        <ecNumber evidence="14">4.2.99.18</ecNumber>
    </recommendedName>
    <alternativeName>
        <fullName evidence="14">Bifunctional DNA N-glycosylase/DNA-(apurinic or apyrimidinic site) lyase</fullName>
        <shortName evidence="14">DNA glycosylase/AP lyase</shortName>
    </alternativeName>
</protein>
<dbReference type="InterPro" id="IPR000445">
    <property type="entry name" value="HhH_motif"/>
</dbReference>
<dbReference type="EC" id="3.2.2.-" evidence="14"/>
<comment type="cofactor">
    <cofactor evidence="1">
        <name>[4Fe-4S] cluster</name>
        <dbReference type="ChEBI" id="CHEBI:49883"/>
    </cofactor>
</comment>
<dbReference type="InterPro" id="IPR011257">
    <property type="entry name" value="DNA_glycosylase"/>
</dbReference>
<keyword evidence="5 14" id="KW-0227">DNA damage</keyword>
<dbReference type="CDD" id="cd00056">
    <property type="entry name" value="ENDO3c"/>
    <property type="match status" value="1"/>
</dbReference>
<evidence type="ECO:0000256" key="3">
    <source>
        <dbReference type="ARBA" id="ARBA00022485"/>
    </source>
</evidence>
<dbReference type="HAMAP" id="MF_03183">
    <property type="entry name" value="Endonuclease_III_Nth"/>
    <property type="match status" value="1"/>
</dbReference>
<proteinExistence type="inferred from homology"/>
<dbReference type="RefSeq" id="XP_036360639.1">
    <property type="nucleotide sequence ID" value="XM_036504746.1"/>
</dbReference>
<dbReference type="Pfam" id="PF00633">
    <property type="entry name" value="HHH"/>
    <property type="match status" value="1"/>
</dbReference>
<evidence type="ECO:0000256" key="13">
    <source>
        <dbReference type="ARBA" id="ARBA00044632"/>
    </source>
</evidence>
<comment type="function">
    <text evidence="14">Bifunctional DNA N-glycosylase with associated apurinic/apyrimidinic (AP) lyase function that catalyzes the first step in base excision repair (BER), the primary repair pathway for the repair of oxidative DNA damage. The DNA N-glycosylase activity releases the damaged DNA base from DNA by cleaving the N-glycosidic bond, leaving an AP site. The AP lyase activity cleaves the phosphodiester bond 3' to the AP site by a beta-elimination. Primarily recognizes and repairs oxidative base damage of pyrimidines.</text>
</comment>
<keyword evidence="10 14" id="KW-0234">DNA repair</keyword>
<name>A0A7E6EYZ6_9MOLL</name>
<dbReference type="GO" id="GO:0003677">
    <property type="term" value="F:DNA binding"/>
    <property type="evidence" value="ECO:0007669"/>
    <property type="project" value="UniProtKB-UniRule"/>
</dbReference>
<dbReference type="Proteomes" id="UP000515154">
    <property type="component" value="Linkage group LG7"/>
</dbReference>
<feature type="domain" description="HhH-GPD" evidence="16">
    <location>
        <begin position="215"/>
        <end position="365"/>
    </location>
</feature>
<evidence type="ECO:0000256" key="10">
    <source>
        <dbReference type="ARBA" id="ARBA00023204"/>
    </source>
</evidence>
<dbReference type="PANTHER" id="PTHR43286">
    <property type="entry name" value="ENDONUCLEASE III-LIKE PROTEIN 1"/>
    <property type="match status" value="1"/>
</dbReference>
<dbReference type="PROSITE" id="PS00764">
    <property type="entry name" value="ENDONUCLEASE_III_1"/>
    <property type="match status" value="1"/>
</dbReference>
<dbReference type="GO" id="GO:0051539">
    <property type="term" value="F:4 iron, 4 sulfur cluster binding"/>
    <property type="evidence" value="ECO:0007669"/>
    <property type="project" value="UniProtKB-KW"/>
</dbReference>
<reference evidence="18" key="1">
    <citation type="submission" date="2025-08" db="UniProtKB">
        <authorList>
            <consortium name="RefSeq"/>
        </authorList>
    </citation>
    <scope>IDENTIFICATION</scope>
</reference>
<dbReference type="AlphaFoldDB" id="A0A7E6EYZ6"/>
<dbReference type="GO" id="GO:0006285">
    <property type="term" value="P:base-excision repair, AP site formation"/>
    <property type="evidence" value="ECO:0007669"/>
    <property type="project" value="UniProtKB-UniRule"/>
</dbReference>
<dbReference type="PANTHER" id="PTHR43286:SF1">
    <property type="entry name" value="ENDONUCLEASE III-LIKE PROTEIN 1"/>
    <property type="match status" value="1"/>
</dbReference>
<evidence type="ECO:0000256" key="14">
    <source>
        <dbReference type="HAMAP-Rule" id="MF_03183"/>
    </source>
</evidence>
<dbReference type="PROSITE" id="PS01155">
    <property type="entry name" value="ENDONUCLEASE_III_2"/>
    <property type="match status" value="1"/>
</dbReference>
<sequence>MSLNVVNISWYISVTRLNSYLHLLKMLPASENHQVHNGNRRHTRSLCRKSDNSNLEFESKMSPRVASYVSDIKTEDTQYTKLLENSKEAVGRNKTYRSDTASQQGLSDKNTTRVRKQRSKITIKYEKNDGFENNNTDVETVSPYFATKKHEQTDLERENKRSKWEPEGWLLVLNNIREMRKHQDAPVDSMGCDTISDRTSAPEIFRYQVLLSLMLSSQTKDEVTSAAMMRLREHGCNIDNILETTDEKLGKLIYPVGFWKRKVEYIKKTTRILKEKYHGDIPPSLEGLLQLPGIGPKMAHLIMKCAWDKLTGIGVDTHVHRISNRLGWVPTPTKEPEKTRKFLEDWLPREYWNEVNHLLVGFGQQLCRPINPACVTCLNKELCPTGRKNVKTMKITKKKK</sequence>
<evidence type="ECO:0000313" key="17">
    <source>
        <dbReference type="Proteomes" id="UP000515154"/>
    </source>
</evidence>
<dbReference type="SMART" id="SM00478">
    <property type="entry name" value="ENDO3c"/>
    <property type="match status" value="1"/>
</dbReference>
<dbReference type="Gene3D" id="1.10.340.30">
    <property type="entry name" value="Hypothetical protein, domain 2"/>
    <property type="match status" value="1"/>
</dbReference>
<keyword evidence="7" id="KW-0809">Transit peptide</keyword>
<comment type="caution">
    <text evidence="14">Lacks conserved residue(s) required for the propagation of feature annotation.</text>
</comment>
<dbReference type="GO" id="GO:0005739">
    <property type="term" value="C:mitochondrion"/>
    <property type="evidence" value="ECO:0007669"/>
    <property type="project" value="UniProtKB-SubCell"/>
</dbReference>
<dbReference type="EC" id="4.2.99.18" evidence="14"/>
<feature type="compositionally biased region" description="Polar residues" evidence="15">
    <location>
        <begin position="98"/>
        <end position="109"/>
    </location>
</feature>
<dbReference type="InterPro" id="IPR003265">
    <property type="entry name" value="HhH-GPD_domain"/>
</dbReference>
<dbReference type="InterPro" id="IPR023170">
    <property type="entry name" value="HhH_base_excis_C"/>
</dbReference>
<keyword evidence="3" id="KW-0004">4Fe-4S</keyword>
<evidence type="ECO:0000256" key="6">
    <source>
        <dbReference type="ARBA" id="ARBA00022801"/>
    </source>
</evidence>
<dbReference type="InterPro" id="IPR004036">
    <property type="entry name" value="Endonuclease-III-like_CS2"/>
</dbReference>
<dbReference type="GO" id="GO:0006289">
    <property type="term" value="P:nucleotide-excision repair"/>
    <property type="evidence" value="ECO:0007669"/>
    <property type="project" value="TreeGrafter"/>
</dbReference>
<keyword evidence="12 14" id="KW-0326">Glycosidase</keyword>
<evidence type="ECO:0000256" key="15">
    <source>
        <dbReference type="SAM" id="MobiDB-lite"/>
    </source>
</evidence>
<keyword evidence="9" id="KW-0411">Iron-sulfur</keyword>
<keyword evidence="17" id="KW-1185">Reference proteome</keyword>
<keyword evidence="6 14" id="KW-0378">Hydrolase</keyword>